<dbReference type="AlphaFoldDB" id="A0A1X3CPM9"/>
<reference evidence="4" key="1">
    <citation type="submission" date="2017-01" db="EMBL/GenBank/DDBJ databases">
        <authorList>
            <person name="Wolfgang W.J."/>
            <person name="Cole J."/>
            <person name="Wroblewski D."/>
            <person name="Mcginnis J."/>
            <person name="Musser K.A."/>
        </authorList>
    </citation>
    <scope>NUCLEOTIDE SEQUENCE [LARGE SCALE GENOMIC DNA]</scope>
    <source>
        <strain evidence="4">DSM 19151</strain>
    </source>
</reference>
<dbReference type="InterPro" id="IPR044016">
    <property type="entry name" value="Big_13"/>
</dbReference>
<dbReference type="InterPro" id="IPR013783">
    <property type="entry name" value="Ig-like_fold"/>
</dbReference>
<evidence type="ECO:0000256" key="1">
    <source>
        <dbReference type="SAM" id="MobiDB-lite"/>
    </source>
</evidence>
<dbReference type="Gene3D" id="2.60.40.10">
    <property type="entry name" value="Immunoglobulins"/>
    <property type="match status" value="1"/>
</dbReference>
<organism evidence="3 4">
    <name type="scientific">Neisseria dentiae</name>
    <dbReference type="NCBI Taxonomy" id="194197"/>
    <lineage>
        <taxon>Bacteria</taxon>
        <taxon>Pseudomonadati</taxon>
        <taxon>Pseudomonadota</taxon>
        <taxon>Betaproteobacteria</taxon>
        <taxon>Neisseriales</taxon>
        <taxon>Neisseriaceae</taxon>
        <taxon>Neisseria</taxon>
    </lineage>
</organism>
<feature type="domain" description="Bacterial Ig-like" evidence="2">
    <location>
        <begin position="1"/>
        <end position="40"/>
    </location>
</feature>
<dbReference type="OrthoDB" id="8622300at2"/>
<proteinExistence type="predicted"/>
<feature type="region of interest" description="Disordered" evidence="1">
    <location>
        <begin position="1"/>
        <end position="73"/>
    </location>
</feature>
<evidence type="ECO:0000313" key="3">
    <source>
        <dbReference type="EMBL" id="OSI09689.1"/>
    </source>
</evidence>
<name>A0A1X3CPM9_9NEIS</name>
<dbReference type="STRING" id="194197.BWD09_13775"/>
<dbReference type="Pfam" id="PF19077">
    <property type="entry name" value="Big_13"/>
    <property type="match status" value="1"/>
</dbReference>
<dbReference type="RefSeq" id="WP_143824417.1">
    <property type="nucleotide sequence ID" value="NZ_MTBO01000179.1"/>
</dbReference>
<dbReference type="EMBL" id="MTBO01000179">
    <property type="protein sequence ID" value="OSI09689.1"/>
    <property type="molecule type" value="Genomic_DNA"/>
</dbReference>
<keyword evidence="4" id="KW-1185">Reference proteome</keyword>
<sequence>GTYSVDVPNALPDGSYTAEASVKDPAGNEAAAKDDGSVDTAAPSITVDVPDVTNDTTPTITGTTDAPAGSVVT</sequence>
<protein>
    <recommendedName>
        <fullName evidence="2">Bacterial Ig-like domain-containing protein</fullName>
    </recommendedName>
</protein>
<feature type="non-terminal residue" evidence="3">
    <location>
        <position position="73"/>
    </location>
</feature>
<accession>A0A1X3CPM9</accession>
<feature type="non-terminal residue" evidence="3">
    <location>
        <position position="1"/>
    </location>
</feature>
<evidence type="ECO:0000259" key="2">
    <source>
        <dbReference type="Pfam" id="PF19077"/>
    </source>
</evidence>
<dbReference type="Proteomes" id="UP000193118">
    <property type="component" value="Unassembled WGS sequence"/>
</dbReference>
<comment type="caution">
    <text evidence="3">The sequence shown here is derived from an EMBL/GenBank/DDBJ whole genome shotgun (WGS) entry which is preliminary data.</text>
</comment>
<evidence type="ECO:0000313" key="4">
    <source>
        <dbReference type="Proteomes" id="UP000193118"/>
    </source>
</evidence>
<gene>
    <name evidence="3" type="ORF">BWD09_13775</name>
</gene>
<feature type="compositionally biased region" description="Low complexity" evidence="1">
    <location>
        <begin position="45"/>
        <end position="73"/>
    </location>
</feature>